<gene>
    <name evidence="1" type="ORF">LDAN0321_LOCUS3152</name>
</gene>
<proteinExistence type="predicted"/>
<organism evidence="1">
    <name type="scientific">Leptocylindrus danicus</name>
    <dbReference type="NCBI Taxonomy" id="163516"/>
    <lineage>
        <taxon>Eukaryota</taxon>
        <taxon>Sar</taxon>
        <taxon>Stramenopiles</taxon>
        <taxon>Ochrophyta</taxon>
        <taxon>Bacillariophyta</taxon>
        <taxon>Coscinodiscophyceae</taxon>
        <taxon>Chaetocerotophycidae</taxon>
        <taxon>Leptocylindrales</taxon>
        <taxon>Leptocylindraceae</taxon>
        <taxon>Leptocylindrus</taxon>
    </lineage>
</organism>
<accession>A0A7S2JZ20</accession>
<reference evidence="1" key="1">
    <citation type="submission" date="2021-01" db="EMBL/GenBank/DDBJ databases">
        <authorList>
            <person name="Corre E."/>
            <person name="Pelletier E."/>
            <person name="Niang G."/>
            <person name="Scheremetjew M."/>
            <person name="Finn R."/>
            <person name="Kale V."/>
            <person name="Holt S."/>
            <person name="Cochrane G."/>
            <person name="Meng A."/>
            <person name="Brown T."/>
            <person name="Cohen L."/>
        </authorList>
    </citation>
    <scope>NUCLEOTIDE SEQUENCE</scope>
    <source>
        <strain evidence="1">B650</strain>
    </source>
</reference>
<sequence length="149" mass="16876">MHKKFNALHSRLIERRFEEARIKLTKDPVTARAMAKEMLNNDLPLHIALFVHAPDDIIIALYQVYPDGAKIKSSKGKTAIQIAVDTKRSDVVQDILCGRRQPAAATTGRTMNDKHSIAELERKMRTSLDDCLVKAFSQRSVMMKVKTMN</sequence>
<dbReference type="EMBL" id="HBGY01005196">
    <property type="protein sequence ID" value="CAD9561665.1"/>
    <property type="molecule type" value="Transcribed_RNA"/>
</dbReference>
<protein>
    <submittedName>
        <fullName evidence="1">Uncharacterized protein</fullName>
    </submittedName>
</protein>
<evidence type="ECO:0000313" key="1">
    <source>
        <dbReference type="EMBL" id="CAD9561665.1"/>
    </source>
</evidence>
<name>A0A7S2JZ20_9STRA</name>
<dbReference type="AlphaFoldDB" id="A0A7S2JZ20"/>